<dbReference type="Proteomes" id="UP000006251">
    <property type="component" value="Unassembled WGS sequence"/>
</dbReference>
<sequence>MSVTVLLEVLSKPESIDELKQTLKAILPDTRGYDGCISVQVVINQDDPLNLILNETWGSRAHYEKYFAWRAETGGLDALGKMLSASPSVRYFDNQDI</sequence>
<protein>
    <recommendedName>
        <fullName evidence="1">ABM domain-containing protein</fullName>
    </recommendedName>
</protein>
<reference evidence="3" key="1">
    <citation type="journal article" date="2014" name="Environ. Microbiol.">
        <title>Comparative genomics of the marine bacterial genus Glaciecola reveals the high degree of genomic diversity and genomic characteristic for cold adaptation.</title>
        <authorList>
            <person name="Qin Q.L."/>
            <person name="Xie B.B."/>
            <person name="Yu Y."/>
            <person name="Shu Y.L."/>
            <person name="Rong J.C."/>
            <person name="Zhang Y.J."/>
            <person name="Zhao D.L."/>
            <person name="Chen X.L."/>
            <person name="Zhang X.Y."/>
            <person name="Chen B."/>
            <person name="Zhou B.C."/>
            <person name="Zhang Y.Z."/>
        </authorList>
    </citation>
    <scope>NUCLEOTIDE SEQUENCE [LARGE SCALE GENOMIC DNA]</scope>
    <source>
        <strain evidence="3">ACAM 615</strain>
    </source>
</reference>
<proteinExistence type="predicted"/>
<name>K6YAZ0_9ALTE</name>
<dbReference type="InterPro" id="IPR011008">
    <property type="entry name" value="Dimeric_a/b-barrel"/>
</dbReference>
<dbReference type="PROSITE" id="PS51725">
    <property type="entry name" value="ABM"/>
    <property type="match status" value="1"/>
</dbReference>
<evidence type="ECO:0000313" key="2">
    <source>
        <dbReference type="EMBL" id="GAC29909.1"/>
    </source>
</evidence>
<dbReference type="AlphaFoldDB" id="K6YAZ0"/>
<organism evidence="2 3">
    <name type="scientific">Brumicola pallidula DSM 14239 = ACAM 615</name>
    <dbReference type="NCBI Taxonomy" id="1121922"/>
    <lineage>
        <taxon>Bacteria</taxon>
        <taxon>Pseudomonadati</taxon>
        <taxon>Pseudomonadota</taxon>
        <taxon>Gammaproteobacteria</taxon>
        <taxon>Alteromonadales</taxon>
        <taxon>Alteromonadaceae</taxon>
        <taxon>Brumicola</taxon>
    </lineage>
</organism>
<feature type="domain" description="ABM" evidence="1">
    <location>
        <begin position="3"/>
        <end position="92"/>
    </location>
</feature>
<accession>K6YAZ0</accession>
<dbReference type="EMBL" id="BAEQ01000050">
    <property type="protein sequence ID" value="GAC29909.1"/>
    <property type="molecule type" value="Genomic_DNA"/>
</dbReference>
<dbReference type="Gene3D" id="3.30.70.100">
    <property type="match status" value="1"/>
</dbReference>
<dbReference type="Pfam" id="PF03992">
    <property type="entry name" value="ABM"/>
    <property type="match status" value="1"/>
</dbReference>
<comment type="caution">
    <text evidence="2">The sequence shown here is derived from an EMBL/GenBank/DDBJ whole genome shotgun (WGS) entry which is preliminary data.</text>
</comment>
<keyword evidence="3" id="KW-1185">Reference proteome</keyword>
<gene>
    <name evidence="2" type="ORF">GPAL_3058</name>
</gene>
<dbReference type="RefSeq" id="WP_006013458.1">
    <property type="nucleotide sequence ID" value="NZ_BAEQ01000050.1"/>
</dbReference>
<evidence type="ECO:0000259" key="1">
    <source>
        <dbReference type="PROSITE" id="PS51725"/>
    </source>
</evidence>
<dbReference type="InterPro" id="IPR007138">
    <property type="entry name" value="ABM_dom"/>
</dbReference>
<dbReference type="SUPFAM" id="SSF54909">
    <property type="entry name" value="Dimeric alpha+beta barrel"/>
    <property type="match status" value="1"/>
</dbReference>
<evidence type="ECO:0000313" key="3">
    <source>
        <dbReference type="Proteomes" id="UP000006251"/>
    </source>
</evidence>
<dbReference type="OrthoDB" id="7376024at2"/>